<proteinExistence type="predicted"/>
<organism evidence="1 2">
    <name type="scientific">Entomophthora muscae</name>
    <dbReference type="NCBI Taxonomy" id="34485"/>
    <lineage>
        <taxon>Eukaryota</taxon>
        <taxon>Fungi</taxon>
        <taxon>Fungi incertae sedis</taxon>
        <taxon>Zoopagomycota</taxon>
        <taxon>Entomophthoromycotina</taxon>
        <taxon>Entomophthoromycetes</taxon>
        <taxon>Entomophthorales</taxon>
        <taxon>Entomophthoraceae</taxon>
        <taxon>Entomophthora</taxon>
    </lineage>
</organism>
<name>A0ACC2UMV5_9FUNG</name>
<evidence type="ECO:0000313" key="1">
    <source>
        <dbReference type="EMBL" id="KAJ9088173.1"/>
    </source>
</evidence>
<reference evidence="1" key="1">
    <citation type="submission" date="2022-04" db="EMBL/GenBank/DDBJ databases">
        <title>Genome of the entomopathogenic fungus Entomophthora muscae.</title>
        <authorList>
            <person name="Elya C."/>
            <person name="Lovett B.R."/>
            <person name="Lee E."/>
            <person name="Macias A.M."/>
            <person name="Hajek A.E."/>
            <person name="De Bivort B.L."/>
            <person name="Kasson M.T."/>
            <person name="De Fine Licht H.H."/>
            <person name="Stajich J.E."/>
        </authorList>
    </citation>
    <scope>NUCLEOTIDE SEQUENCE</scope>
    <source>
        <strain evidence="1">Berkeley</strain>
    </source>
</reference>
<dbReference type="Proteomes" id="UP001165960">
    <property type="component" value="Unassembled WGS sequence"/>
</dbReference>
<evidence type="ECO:0000313" key="2">
    <source>
        <dbReference type="Proteomes" id="UP001165960"/>
    </source>
</evidence>
<protein>
    <submittedName>
        <fullName evidence="1">Uncharacterized protein</fullName>
    </submittedName>
</protein>
<comment type="caution">
    <text evidence="1">The sequence shown here is derived from an EMBL/GenBank/DDBJ whole genome shotgun (WGS) entry which is preliminary data.</text>
</comment>
<accession>A0ACC2UMV5</accession>
<sequence length="283" mass="31905">MKFTSFEKQVFNWILVAIGVVAVLSNSLLIHLARRLQHRTAELRLTVLLASVDMAIPFLSIGSSLLNNWYDDKDRLQKFCQFKGPVDFILQYFSFLLVVMIAMKRVSKVREARIPAAVWAGICVYTSAFTSLVLMTAFRSEFFTSPSGVDCSPIAQTSALSSTVVFGLGFSISIALLVTLFCYLNILSHVRETRSKVQLTHKRNPVFARVTGICLVYILFISPCAILIMIESIYKYNTLNQTSIVISIFMNLNSISNACITLFAHSLIFDQLRQYRPFSKLPI</sequence>
<gene>
    <name evidence="1" type="ORF">DSO57_1025725</name>
</gene>
<dbReference type="EMBL" id="QTSX02000146">
    <property type="protein sequence ID" value="KAJ9088173.1"/>
    <property type="molecule type" value="Genomic_DNA"/>
</dbReference>
<keyword evidence="2" id="KW-1185">Reference proteome</keyword>